<protein>
    <submittedName>
        <fullName evidence="1">Uncharacterized protein</fullName>
    </submittedName>
</protein>
<reference evidence="1 2" key="1">
    <citation type="submission" date="2016-09" db="EMBL/GenBank/DDBJ databases">
        <authorList>
            <person name="Doonan J."/>
            <person name="Pachebat J.A."/>
            <person name="Golyshin P.N."/>
            <person name="Denman S."/>
            <person name="Mcdonald J.E."/>
        </authorList>
    </citation>
    <scope>NUCLEOTIDE SEQUENCE [LARGE SCALE GENOMIC DNA]</scope>
    <source>
        <strain evidence="1 2">FRB141</strain>
    </source>
</reference>
<organism evidence="1 2">
    <name type="scientific">Brenneria goodwinii</name>
    <dbReference type="NCBI Taxonomy" id="1109412"/>
    <lineage>
        <taxon>Bacteria</taxon>
        <taxon>Pseudomonadati</taxon>
        <taxon>Pseudomonadota</taxon>
        <taxon>Gammaproteobacteria</taxon>
        <taxon>Enterobacterales</taxon>
        <taxon>Pectobacteriaceae</taxon>
        <taxon>Brenneria</taxon>
    </lineage>
</organism>
<dbReference type="EMBL" id="MJLX01000015">
    <property type="protein sequence ID" value="RLM26608.1"/>
    <property type="molecule type" value="Genomic_DNA"/>
</dbReference>
<proteinExistence type="predicted"/>
<accession>A0AAE8EQ54</accession>
<evidence type="ECO:0000313" key="1">
    <source>
        <dbReference type="EMBL" id="RLM26608.1"/>
    </source>
</evidence>
<evidence type="ECO:0000313" key="2">
    <source>
        <dbReference type="Proteomes" id="UP000285972"/>
    </source>
</evidence>
<sequence length="60" mass="6972">MSLLLSSRFLAFVPAFKDSENVFERCLRQHMEDTVKESYFVINPWFTLNGNKQCSTAIPN</sequence>
<gene>
    <name evidence="1" type="ORF">BIY26_07625</name>
</gene>
<dbReference type="Proteomes" id="UP000285972">
    <property type="component" value="Unassembled WGS sequence"/>
</dbReference>
<comment type="caution">
    <text evidence="1">The sequence shown here is derived from an EMBL/GenBank/DDBJ whole genome shotgun (WGS) entry which is preliminary data.</text>
</comment>
<name>A0AAE8EQ54_9GAMM</name>
<dbReference type="KEGG" id="bgj:AWC36_03080"/>
<dbReference type="AlphaFoldDB" id="A0AAE8EQ54"/>